<comment type="caution">
    <text evidence="3">The sequence shown here is derived from an EMBL/GenBank/DDBJ whole genome shotgun (WGS) entry which is preliminary data.</text>
</comment>
<keyword evidence="2" id="KW-0472">Membrane</keyword>
<dbReference type="RefSeq" id="WP_377341965.1">
    <property type="nucleotide sequence ID" value="NZ_JBHLUE010000019.1"/>
</dbReference>
<evidence type="ECO:0000256" key="1">
    <source>
        <dbReference type="SAM" id="MobiDB-lite"/>
    </source>
</evidence>
<feature type="region of interest" description="Disordered" evidence="1">
    <location>
        <begin position="192"/>
        <end position="238"/>
    </location>
</feature>
<organism evidence="3 4">
    <name type="scientific">Plantactinospora siamensis</name>
    <dbReference type="NCBI Taxonomy" id="555372"/>
    <lineage>
        <taxon>Bacteria</taxon>
        <taxon>Bacillati</taxon>
        <taxon>Actinomycetota</taxon>
        <taxon>Actinomycetes</taxon>
        <taxon>Micromonosporales</taxon>
        <taxon>Micromonosporaceae</taxon>
        <taxon>Plantactinospora</taxon>
    </lineage>
</organism>
<evidence type="ECO:0000313" key="3">
    <source>
        <dbReference type="EMBL" id="MFC0566894.1"/>
    </source>
</evidence>
<dbReference type="Proteomes" id="UP001589894">
    <property type="component" value="Unassembled WGS sequence"/>
</dbReference>
<feature type="compositionally biased region" description="Pro residues" evidence="1">
    <location>
        <begin position="152"/>
        <end position="161"/>
    </location>
</feature>
<feature type="region of interest" description="Disordered" evidence="1">
    <location>
        <begin position="134"/>
        <end position="161"/>
    </location>
</feature>
<name>A0ABV6P1J5_9ACTN</name>
<protein>
    <submittedName>
        <fullName evidence="3">DUF2637 domain-containing protein</fullName>
    </submittedName>
</protein>
<reference evidence="3 4" key="1">
    <citation type="submission" date="2024-09" db="EMBL/GenBank/DDBJ databases">
        <authorList>
            <person name="Sun Q."/>
            <person name="Mori K."/>
        </authorList>
    </citation>
    <scope>NUCLEOTIDE SEQUENCE [LARGE SCALE GENOMIC DNA]</scope>
    <source>
        <strain evidence="3 4">TBRC 2205</strain>
    </source>
</reference>
<proteinExistence type="predicted"/>
<dbReference type="EMBL" id="JBHLUE010000019">
    <property type="protein sequence ID" value="MFC0566894.1"/>
    <property type="molecule type" value="Genomic_DNA"/>
</dbReference>
<feature type="transmembrane region" description="Helical" evidence="2">
    <location>
        <begin position="75"/>
        <end position="95"/>
    </location>
</feature>
<feature type="compositionally biased region" description="Polar residues" evidence="1">
    <location>
        <begin position="135"/>
        <end position="149"/>
    </location>
</feature>
<dbReference type="Pfam" id="PF10935">
    <property type="entry name" value="DUF2637"/>
    <property type="match status" value="1"/>
</dbReference>
<sequence length="315" mass="31681">MSATDRAITAAACTTVVVLAGVAGAISYSHMAELARLHGEIGWRAHAFPISVDGIEIVASLVLLAHHRADSRAGWLPWTALTAGTGASLAANIAIGASDPIGRLVAGWPAIALLLAIKLLAGLLDATPIDVAPTAPSTGTADGRATTSSGGPPVPDPNPVVPVPSVPVPHLPVPAVPVPAMPVRAVPVPAVPGGARHGPAPSRRSGPRRPAPVTGLSRPGRNGRAEASVPDGDGPPGAEELVEAARAVRDQLTAAGDRVNRRNLAAGLRASGHRIRNDRLSQLLVLIRDDTVAAAVDSPARRSAIPPPAGGGGVN</sequence>
<keyword evidence="2" id="KW-1133">Transmembrane helix</keyword>
<gene>
    <name evidence="3" type="ORF">ACFFHU_22485</name>
</gene>
<feature type="transmembrane region" description="Helical" evidence="2">
    <location>
        <begin position="101"/>
        <end position="121"/>
    </location>
</feature>
<keyword evidence="2" id="KW-0812">Transmembrane</keyword>
<feature type="compositionally biased region" description="Low complexity" evidence="1">
    <location>
        <begin position="192"/>
        <end position="204"/>
    </location>
</feature>
<evidence type="ECO:0000256" key="2">
    <source>
        <dbReference type="SAM" id="Phobius"/>
    </source>
</evidence>
<feature type="transmembrane region" description="Helical" evidence="2">
    <location>
        <begin position="41"/>
        <end position="63"/>
    </location>
</feature>
<dbReference type="InterPro" id="IPR021235">
    <property type="entry name" value="DUF2637"/>
</dbReference>
<accession>A0ABV6P1J5</accession>
<evidence type="ECO:0000313" key="4">
    <source>
        <dbReference type="Proteomes" id="UP001589894"/>
    </source>
</evidence>
<keyword evidence="4" id="KW-1185">Reference proteome</keyword>